<comment type="caution">
    <text evidence="2">The sequence shown here is derived from an EMBL/GenBank/DDBJ whole genome shotgun (WGS) entry which is preliminary data.</text>
</comment>
<reference evidence="2" key="1">
    <citation type="submission" date="2022-07" db="EMBL/GenBank/DDBJ databases">
        <title>Genome Sequence of Agrocybe chaxingu.</title>
        <authorList>
            <person name="Buettner E."/>
        </authorList>
    </citation>
    <scope>NUCLEOTIDE SEQUENCE</scope>
    <source>
        <strain evidence="2">MP-N11</strain>
    </source>
</reference>
<keyword evidence="3" id="KW-1185">Reference proteome</keyword>
<organism evidence="2 3">
    <name type="scientific">Agrocybe chaxingu</name>
    <dbReference type="NCBI Taxonomy" id="84603"/>
    <lineage>
        <taxon>Eukaryota</taxon>
        <taxon>Fungi</taxon>
        <taxon>Dikarya</taxon>
        <taxon>Basidiomycota</taxon>
        <taxon>Agaricomycotina</taxon>
        <taxon>Agaricomycetes</taxon>
        <taxon>Agaricomycetidae</taxon>
        <taxon>Agaricales</taxon>
        <taxon>Agaricineae</taxon>
        <taxon>Strophariaceae</taxon>
        <taxon>Agrocybe</taxon>
    </lineage>
</organism>
<feature type="region of interest" description="Disordered" evidence="1">
    <location>
        <begin position="1"/>
        <end position="89"/>
    </location>
</feature>
<evidence type="ECO:0000313" key="2">
    <source>
        <dbReference type="EMBL" id="KAJ3517717.1"/>
    </source>
</evidence>
<evidence type="ECO:0000256" key="1">
    <source>
        <dbReference type="SAM" id="MobiDB-lite"/>
    </source>
</evidence>
<sequence>MSGAMEGCPEPLEKIFQKVEEESERRAQQEHLVSLKAAEATEKSLSAKRQKDRRRGSISISRVGQLSEDDFVSTTQPPTPGSRSNIASNSPFYQSQIANASNNSVASGASAYSNEQAHTEDDNHVTQMQHIAAKPSISAKMIPRRLSRSHSASVIPNRAMGNAESNMIIGVSVQEATIVKTVREEGDDDDVAAVSTTVQASSKLRSQPSRTSLSATTKTAPSSWFSIAKGFTQKFKRRNKTPVTSVSFAPS</sequence>
<accession>A0A9W8N289</accession>
<dbReference type="EMBL" id="JANKHO010000012">
    <property type="protein sequence ID" value="KAJ3517717.1"/>
    <property type="molecule type" value="Genomic_DNA"/>
</dbReference>
<dbReference type="Proteomes" id="UP001148786">
    <property type="component" value="Unassembled WGS sequence"/>
</dbReference>
<feature type="compositionally biased region" description="Basic and acidic residues" evidence="1">
    <location>
        <begin position="11"/>
        <end position="29"/>
    </location>
</feature>
<dbReference type="AlphaFoldDB" id="A0A9W8N289"/>
<evidence type="ECO:0000313" key="3">
    <source>
        <dbReference type="Proteomes" id="UP001148786"/>
    </source>
</evidence>
<feature type="compositionally biased region" description="Polar residues" evidence="1">
    <location>
        <begin position="203"/>
        <end position="220"/>
    </location>
</feature>
<name>A0A9W8N289_9AGAR</name>
<protein>
    <submittedName>
        <fullName evidence="2">Uncharacterized protein</fullName>
    </submittedName>
</protein>
<dbReference type="OrthoDB" id="3191896at2759"/>
<feature type="region of interest" description="Disordered" evidence="1">
    <location>
        <begin position="201"/>
        <end position="220"/>
    </location>
</feature>
<proteinExistence type="predicted"/>
<gene>
    <name evidence="2" type="ORF">NLJ89_g338</name>
</gene>
<feature type="compositionally biased region" description="Polar residues" evidence="1">
    <location>
        <begin position="72"/>
        <end position="89"/>
    </location>
</feature>
<feature type="compositionally biased region" description="Basic residues" evidence="1">
    <location>
        <begin position="46"/>
        <end position="56"/>
    </location>
</feature>